<accession>A0AAD8QXA9</accession>
<feature type="domain" description="Reverse transcriptase" evidence="4">
    <location>
        <begin position="1260"/>
        <end position="1536"/>
    </location>
</feature>
<dbReference type="InterPro" id="IPR043502">
    <property type="entry name" value="DNA/RNA_pol_sf"/>
</dbReference>
<proteinExistence type="predicted"/>
<dbReference type="Pfam" id="PF13966">
    <property type="entry name" value="zf-RVT"/>
    <property type="match status" value="1"/>
</dbReference>
<dbReference type="GO" id="GO:0003676">
    <property type="term" value="F:nucleic acid binding"/>
    <property type="evidence" value="ECO:0007669"/>
    <property type="project" value="InterPro"/>
</dbReference>
<evidence type="ECO:0000259" key="4">
    <source>
        <dbReference type="PROSITE" id="PS50878"/>
    </source>
</evidence>
<feature type="region of interest" description="Disordered" evidence="2">
    <location>
        <begin position="144"/>
        <end position="236"/>
    </location>
</feature>
<feature type="compositionally biased region" description="Pro residues" evidence="2">
    <location>
        <begin position="155"/>
        <end position="169"/>
    </location>
</feature>
<evidence type="ECO:0000313" key="5">
    <source>
        <dbReference type="EMBL" id="KAK1609624.1"/>
    </source>
</evidence>
<feature type="domain" description="CCHC-type" evidence="3">
    <location>
        <begin position="117"/>
        <end position="132"/>
    </location>
</feature>
<feature type="compositionally biased region" description="Low complexity" evidence="2">
    <location>
        <begin position="748"/>
        <end position="757"/>
    </location>
</feature>
<evidence type="ECO:0000256" key="1">
    <source>
        <dbReference type="PROSITE-ProRule" id="PRU00047"/>
    </source>
</evidence>
<name>A0AAD8QXA9_LOLMU</name>
<dbReference type="EMBL" id="JAUUTY010000007">
    <property type="protein sequence ID" value="KAK1609624.1"/>
    <property type="molecule type" value="Genomic_DNA"/>
</dbReference>
<dbReference type="SUPFAM" id="SSF57756">
    <property type="entry name" value="Retrovirus zinc finger-like domains"/>
    <property type="match status" value="1"/>
</dbReference>
<gene>
    <name evidence="5" type="ORF">QYE76_033297</name>
</gene>
<dbReference type="SUPFAM" id="SSF56672">
    <property type="entry name" value="DNA/RNA polymerases"/>
    <property type="match status" value="1"/>
</dbReference>
<dbReference type="PROSITE" id="PS50158">
    <property type="entry name" value="ZF_CCHC"/>
    <property type="match status" value="2"/>
</dbReference>
<evidence type="ECO:0000259" key="3">
    <source>
        <dbReference type="PROSITE" id="PS50158"/>
    </source>
</evidence>
<dbReference type="GO" id="GO:0008270">
    <property type="term" value="F:zinc ion binding"/>
    <property type="evidence" value="ECO:0007669"/>
    <property type="project" value="UniProtKB-KW"/>
</dbReference>
<keyword evidence="1" id="KW-0862">Zinc</keyword>
<feature type="compositionally biased region" description="Low complexity" evidence="2">
    <location>
        <begin position="476"/>
        <end position="494"/>
    </location>
</feature>
<feature type="compositionally biased region" description="Low complexity" evidence="2">
    <location>
        <begin position="170"/>
        <end position="186"/>
    </location>
</feature>
<feature type="compositionally biased region" description="Basic residues" evidence="2">
    <location>
        <begin position="497"/>
        <end position="511"/>
    </location>
</feature>
<dbReference type="SUPFAM" id="SSF56219">
    <property type="entry name" value="DNase I-like"/>
    <property type="match status" value="1"/>
</dbReference>
<dbReference type="Proteomes" id="UP001231189">
    <property type="component" value="Unassembled WGS sequence"/>
</dbReference>
<organism evidence="5 6">
    <name type="scientific">Lolium multiflorum</name>
    <name type="common">Italian ryegrass</name>
    <name type="synonym">Lolium perenne subsp. multiflorum</name>
    <dbReference type="NCBI Taxonomy" id="4521"/>
    <lineage>
        <taxon>Eukaryota</taxon>
        <taxon>Viridiplantae</taxon>
        <taxon>Streptophyta</taxon>
        <taxon>Embryophyta</taxon>
        <taxon>Tracheophyta</taxon>
        <taxon>Spermatophyta</taxon>
        <taxon>Magnoliopsida</taxon>
        <taxon>Liliopsida</taxon>
        <taxon>Poales</taxon>
        <taxon>Poaceae</taxon>
        <taxon>BOP clade</taxon>
        <taxon>Pooideae</taxon>
        <taxon>Poodae</taxon>
        <taxon>Poeae</taxon>
        <taxon>Poeae Chloroplast Group 2 (Poeae type)</taxon>
        <taxon>Loliodinae</taxon>
        <taxon>Loliinae</taxon>
        <taxon>Lolium</taxon>
    </lineage>
</organism>
<protein>
    <recommendedName>
        <fullName evidence="7">Retrotransposon protein, putative, unclassified</fullName>
    </recommendedName>
</protein>
<feature type="region of interest" description="Disordered" evidence="2">
    <location>
        <begin position="458"/>
        <end position="595"/>
    </location>
</feature>
<dbReference type="InterPro" id="IPR026960">
    <property type="entry name" value="RVT-Znf"/>
</dbReference>
<keyword evidence="6" id="KW-1185">Reference proteome</keyword>
<feature type="domain" description="CCHC-type" evidence="3">
    <location>
        <begin position="136"/>
        <end position="151"/>
    </location>
</feature>
<dbReference type="InterPro" id="IPR000477">
    <property type="entry name" value="RT_dom"/>
</dbReference>
<comment type="caution">
    <text evidence="5">The sequence shown here is derived from an EMBL/GenBank/DDBJ whole genome shotgun (WGS) entry which is preliminary data.</text>
</comment>
<feature type="compositionally biased region" description="Gly residues" evidence="2">
    <location>
        <begin position="462"/>
        <end position="475"/>
    </location>
</feature>
<dbReference type="CDD" id="cd01650">
    <property type="entry name" value="RT_nLTR_like"/>
    <property type="match status" value="1"/>
</dbReference>
<evidence type="ECO:0008006" key="7">
    <source>
        <dbReference type="Google" id="ProtNLM"/>
    </source>
</evidence>
<dbReference type="Gene3D" id="4.10.60.10">
    <property type="entry name" value="Zinc finger, CCHC-type"/>
    <property type="match status" value="1"/>
</dbReference>
<dbReference type="InterPro" id="IPR036875">
    <property type="entry name" value="Znf_CCHC_sf"/>
</dbReference>
<keyword evidence="1" id="KW-0863">Zinc-finger</keyword>
<feature type="compositionally biased region" description="Low complexity" evidence="2">
    <location>
        <begin position="55"/>
        <end position="68"/>
    </location>
</feature>
<dbReference type="PROSITE" id="PS50878">
    <property type="entry name" value="RT_POL"/>
    <property type="match status" value="1"/>
</dbReference>
<feature type="region of interest" description="Disordered" evidence="2">
    <location>
        <begin position="663"/>
        <end position="759"/>
    </location>
</feature>
<dbReference type="Gene3D" id="3.60.10.10">
    <property type="entry name" value="Endonuclease/exonuclease/phosphatase"/>
    <property type="match status" value="1"/>
</dbReference>
<dbReference type="Pfam" id="PF00098">
    <property type="entry name" value="zf-CCHC"/>
    <property type="match status" value="1"/>
</dbReference>
<sequence>MASRVVLSDSDRSDDSVSSRAPPPPLRSLVVAPASHQLGSRGWDAGAGPSRPRSALDAARAEAAADGGRPWRTQESRRARNSRRAQERPAFERRILPASRPSGANASRIPSALHGCCYNCGEAGHISAQCPNDTLCVRCGGSAHTSRDCKRPRSPPEASPPLQAPPPLRPAVAAAAGATRRAPAPAGTMSVRSWRDVVSSGDDGAAREGSASDAVDFSAPFAPPSPSSAATADAPRVVSADRPDVCYVQPSMSMVQLEADLDRAVLVSVVGARIQVTAEVAAAEIRAYLNLPASAFSIRPFEPADFLLLCTSLEVRDAVIHQESVGTPQFTLHLEPWTRQVGAVLREAPFLAELEITGIPGHAWAESTASKLLKGAGIIDAIDPATASRSDMSCFRLSIWTHDIAAIPAVCWLAVPEPGSGLRLQVASGRRRPQTESPRMLWYKVRFWVARWLVGGPPSSGSDGGGASGSGGGGAARKAASSGGAGAAAAAPGDLARRRRRRRAPRRRSGRRAPEPQDAAPGVPPLPLEDAGRRHADGPASFGRWRPATSLASTVAAGGSPRADASHADRTASLGSRRGPECTPHGSPHSTQGLRAACSTAGEIPQGSSLVSVEGADQRLEASRDRDTCCSASYSCSAGAGGSPVCLQGDSAALVAAAAFLSDRRTSPEADAASPGYLSWRSRGGSVDREAMSHRSPQQTPMSCTRAAASSASGQVGAPASHAAPSHALSHVAATDGSPSPPSDAHAADQATPSAAAAEEDVHALSALLRQFKQRLEDPLLALPDPKLVRRRLFPIVHPSTRRSSRLAAKRKGTSTSTIKRAQRVLMHKLGICNQEEKLTPRQLEEYAAIFASPLGPEQLSAIASLFGLGSLDEANGPAWWLTAVYGPTIANLRPLFLDEMRALRAACLGPWAIAGDFNMIVSAADKSTPVVDRRAMGQFRRCLNDLELKESTLIGRKFTWSNERSSPTLVKLDRWFASVDWDDMFPDASLTAVSSSLSDHCPILMSTADDLVVGKRFRFERFWLSLEGFHEEVQSLWNNAEAGGVPADPLRRLGFKLLRASRGLSRWSQRRVGSVRDSILLANEVILRLDMAQDSRQLSTAEQRLRRGLKLKVLGLASLQRTIARQRARVAGLKEGDASSQFYRILATSRKQHSSINALRHGDRMAADLDGKVSLATDYYLGLLGTPQPREHDISLEAVGLLPVDLSALEGRFTEEEVWEAIRAMPPNKSPGPDGFTSEFYRHCWPIIKVDVMAAMHAIWLGRDQFFGDLNGALITLLPKKDGALDLQDFRPISLVHSFARLFTKVLARRLAPRMADLVDENQTAFIRGRCIQDNFLLVKESARLLHRKRIPSLLLKIDIAKAFDSLSWPFLVSVLRQRGFGDRWIGWILLLLRTASTRVLVNGFAGSAFSHGRGLRQGDPISPLLFVIAMDVLSSMLRVAERAGVLEDLTTVGLRHRLSLYADDVVIFARPCGVELAAIWALLDCFGGASGLRANNAKSTAAPIRCPPATLDEIEAALPCPMAELPCRYLGLPLSIGKPRKAELHAAIDKLADQLPFWKARLLSREGRLVYVQAVLGASVVYQLLALDLDPWFFKAVDKIRRGFLWAGTNDAKGGCCPVAWKLVCQPKGLGGLGLHDLRRMNTALRTRWLWSNKTDALKPWAGLDVNVGNDCVALFNASVRIQLGSGETTLFWEDPWIGGLTAQAIAPDLLPLVRPAVRRRRSVRDGLLGNSWASDISGPLTVPAVVQYLRLWAAVAAVPFQDHGQNIADKVTWKWRGDGQFSSKTAYRMLFQGTIGLPGAHLVWHSFAPLKFKMHAWLALRRRCWTADRRLRRGLPSHSLCPLCGVADETLDHLSLQCNFAHVVWAGLIARLDLPAIMPGHDATLNEWWYDATGQFLRADRKSANSVIMLTLRYLWCGTGGEQECESPARCGTGDKHEAASVSRWHARGEGVGGASLGEADDDDNRCDKMTLAVICDVHRRTSSHRHPWASREK</sequence>
<evidence type="ECO:0000256" key="2">
    <source>
        <dbReference type="SAM" id="MobiDB-lite"/>
    </source>
</evidence>
<dbReference type="Pfam" id="PF00078">
    <property type="entry name" value="RVT_1"/>
    <property type="match status" value="1"/>
</dbReference>
<dbReference type="InterPro" id="IPR036691">
    <property type="entry name" value="Endo/exonu/phosph_ase_sf"/>
</dbReference>
<reference evidence="5" key="1">
    <citation type="submission" date="2023-07" db="EMBL/GenBank/DDBJ databases">
        <title>A chromosome-level genome assembly of Lolium multiflorum.</title>
        <authorList>
            <person name="Chen Y."/>
            <person name="Copetti D."/>
            <person name="Kolliker R."/>
            <person name="Studer B."/>
        </authorList>
    </citation>
    <scope>NUCLEOTIDE SEQUENCE</scope>
    <source>
        <strain evidence="5">02402/16</strain>
        <tissue evidence="5">Leaf</tissue>
    </source>
</reference>
<keyword evidence="1" id="KW-0479">Metal-binding</keyword>
<dbReference type="SMART" id="SM00343">
    <property type="entry name" value="ZnF_C2HC"/>
    <property type="match status" value="2"/>
</dbReference>
<feature type="compositionally biased region" description="Low complexity" evidence="2">
    <location>
        <begin position="707"/>
        <end position="734"/>
    </location>
</feature>
<evidence type="ECO:0000313" key="6">
    <source>
        <dbReference type="Proteomes" id="UP001231189"/>
    </source>
</evidence>
<dbReference type="InterPro" id="IPR001878">
    <property type="entry name" value="Znf_CCHC"/>
</dbReference>
<feature type="region of interest" description="Disordered" evidence="2">
    <location>
        <begin position="1"/>
        <end position="106"/>
    </location>
</feature>
<feature type="compositionally biased region" description="Basic and acidic residues" evidence="2">
    <location>
        <begin position="72"/>
        <end position="95"/>
    </location>
</feature>
<dbReference type="PANTHER" id="PTHR19446">
    <property type="entry name" value="REVERSE TRANSCRIPTASES"/>
    <property type="match status" value="1"/>
</dbReference>